<organism evidence="1 2">
    <name type="scientific">Rhizosaccharibacter radicis</name>
    <dbReference type="NCBI Taxonomy" id="2782605"/>
    <lineage>
        <taxon>Bacteria</taxon>
        <taxon>Pseudomonadati</taxon>
        <taxon>Pseudomonadota</taxon>
        <taxon>Alphaproteobacteria</taxon>
        <taxon>Acetobacterales</taxon>
        <taxon>Acetobacteraceae</taxon>
        <taxon>Rhizosaccharibacter</taxon>
    </lineage>
</organism>
<dbReference type="EMBL" id="JAMZEJ010000008">
    <property type="protein sequence ID" value="MCQ8241940.1"/>
    <property type="molecule type" value="Genomic_DNA"/>
</dbReference>
<dbReference type="InterPro" id="IPR036679">
    <property type="entry name" value="FlgN-like_sf"/>
</dbReference>
<sequence>MEELLAVLARENQALLRNDLREVSRCLEAKRGACDALAAQGGETADDATTPRDREVIRALRDAMEENRRLLDRAMATQKRVMEILAEAARQNAPRIGYGSFGGRGIAAYAINSRA</sequence>
<proteinExistence type="predicted"/>
<evidence type="ECO:0000313" key="2">
    <source>
        <dbReference type="Proteomes" id="UP001524547"/>
    </source>
</evidence>
<keyword evidence="2" id="KW-1185">Reference proteome</keyword>
<evidence type="ECO:0008006" key="3">
    <source>
        <dbReference type="Google" id="ProtNLM"/>
    </source>
</evidence>
<comment type="caution">
    <text evidence="1">The sequence shown here is derived from an EMBL/GenBank/DDBJ whole genome shotgun (WGS) entry which is preliminary data.</text>
</comment>
<accession>A0ABT1W0F6</accession>
<reference evidence="1 2" key="1">
    <citation type="submission" date="2022-06" db="EMBL/GenBank/DDBJ databases">
        <title>Rhizosaccharibacter gen. nov. sp. nov. KSS12, endophytic bacteria isolated from sugarcane.</title>
        <authorList>
            <person name="Pitiwittayakul N."/>
        </authorList>
    </citation>
    <scope>NUCLEOTIDE SEQUENCE [LARGE SCALE GENOMIC DNA]</scope>
    <source>
        <strain evidence="1 2">KSS12</strain>
    </source>
</reference>
<dbReference type="RefSeq" id="WP_422920687.1">
    <property type="nucleotide sequence ID" value="NZ_JAMZEJ010000008.1"/>
</dbReference>
<evidence type="ECO:0000313" key="1">
    <source>
        <dbReference type="EMBL" id="MCQ8241940.1"/>
    </source>
</evidence>
<dbReference type="SUPFAM" id="SSF140566">
    <property type="entry name" value="FlgN-like"/>
    <property type="match status" value="1"/>
</dbReference>
<name>A0ABT1W0F6_9PROT</name>
<dbReference type="Proteomes" id="UP001524547">
    <property type="component" value="Unassembled WGS sequence"/>
</dbReference>
<protein>
    <recommendedName>
        <fullName evidence="3">Flagellar protein FlgN</fullName>
    </recommendedName>
</protein>
<gene>
    <name evidence="1" type="ORF">NFI88_13960</name>
</gene>